<dbReference type="EMBL" id="JAVRHQ010000020">
    <property type="protein sequence ID" value="MDT0644060.1"/>
    <property type="molecule type" value="Genomic_DNA"/>
</dbReference>
<gene>
    <name evidence="2" type="ORF">RM553_14580</name>
</gene>
<name>A0ABU3CCK1_9FLAO</name>
<keyword evidence="1" id="KW-0812">Transmembrane</keyword>
<evidence type="ECO:0000313" key="3">
    <source>
        <dbReference type="Proteomes" id="UP001262889"/>
    </source>
</evidence>
<keyword evidence="1" id="KW-1133">Transmembrane helix</keyword>
<evidence type="ECO:0000313" key="2">
    <source>
        <dbReference type="EMBL" id="MDT0644060.1"/>
    </source>
</evidence>
<evidence type="ECO:0008006" key="4">
    <source>
        <dbReference type="Google" id="ProtNLM"/>
    </source>
</evidence>
<dbReference type="RefSeq" id="WP_311535678.1">
    <property type="nucleotide sequence ID" value="NZ_JAVRHQ010000020.1"/>
</dbReference>
<comment type="caution">
    <text evidence="2">The sequence shown here is derived from an EMBL/GenBank/DDBJ whole genome shotgun (WGS) entry which is preliminary data.</text>
</comment>
<proteinExistence type="predicted"/>
<protein>
    <recommendedName>
        <fullName evidence="4">Secretion system C-terminal sorting domain-containing protein</fullName>
    </recommendedName>
</protein>
<evidence type="ECO:0000256" key="1">
    <source>
        <dbReference type="SAM" id="Phobius"/>
    </source>
</evidence>
<sequence length="232" mass="26212">MVILDIFMHIQHLSAFKYQPIFVLVIISELTLLTIKTKIMKYAFRLVIVTLLLGISFNVKAADDLAVKVKEKTILVEVGNSYEEGTLSLQDEQGRVLFKDGLMEDGSYSKALNLADAPMGIYFLQFENKYHIYTKVITKNEEGIHVEDKTSEITFKPTFKVENKKVMFSLANPTEGVAKVKIYNSLGQLMATTQGKGAVVTKTIDFKNVPDGEYRIEINTKKDHFFKTVNLG</sequence>
<dbReference type="Proteomes" id="UP001262889">
    <property type="component" value="Unassembled WGS sequence"/>
</dbReference>
<accession>A0ABU3CCK1</accession>
<keyword evidence="3" id="KW-1185">Reference proteome</keyword>
<organism evidence="2 3">
    <name type="scientific">Autumnicola tepida</name>
    <dbReference type="NCBI Taxonomy" id="3075595"/>
    <lineage>
        <taxon>Bacteria</taxon>
        <taxon>Pseudomonadati</taxon>
        <taxon>Bacteroidota</taxon>
        <taxon>Flavobacteriia</taxon>
        <taxon>Flavobacteriales</taxon>
        <taxon>Flavobacteriaceae</taxon>
        <taxon>Autumnicola</taxon>
    </lineage>
</organism>
<feature type="transmembrane region" description="Helical" evidence="1">
    <location>
        <begin position="18"/>
        <end position="35"/>
    </location>
</feature>
<reference evidence="2 3" key="1">
    <citation type="submission" date="2023-09" db="EMBL/GenBank/DDBJ databases">
        <authorList>
            <person name="Rey-Velasco X."/>
        </authorList>
    </citation>
    <scope>NUCLEOTIDE SEQUENCE [LARGE SCALE GENOMIC DNA]</scope>
    <source>
        <strain evidence="2 3">F363</strain>
    </source>
</reference>
<keyword evidence="1" id="KW-0472">Membrane</keyword>